<dbReference type="EnsemblBacteria" id="ABD42618">
    <property type="protein sequence ID" value="ABD42618"/>
    <property type="gene ID" value="Mhun_2926"/>
</dbReference>
<keyword evidence="1" id="KW-0175">Coiled coil</keyword>
<reference evidence="3" key="1">
    <citation type="journal article" date="2016" name="Stand. Genomic Sci.">
        <title>Complete genome sequence of Methanospirillum hungatei type strain JF1.</title>
        <authorList>
            <person name="Gunsalus R.P."/>
            <person name="Cook L.E."/>
            <person name="Crable B."/>
            <person name="Rohlin L."/>
            <person name="McDonald E."/>
            <person name="Mouttaki H."/>
            <person name="Sieber J.R."/>
            <person name="Poweleit N."/>
            <person name="Zhou H."/>
            <person name="Lapidus A.L."/>
            <person name="Daligault H.E."/>
            <person name="Land M."/>
            <person name="Gilna P."/>
            <person name="Ivanova N."/>
            <person name="Kyrpides N."/>
            <person name="Culley D.E."/>
            <person name="McInerney M.J."/>
        </authorList>
    </citation>
    <scope>NUCLEOTIDE SEQUENCE [LARGE SCALE GENOMIC DNA]</scope>
    <source>
        <strain evidence="3">ATCC 27890 / DSM 864 / NBRC 100397 / JF-1</strain>
    </source>
</reference>
<dbReference type="Pfam" id="PF03683">
    <property type="entry name" value="UPF0175"/>
    <property type="match status" value="1"/>
</dbReference>
<organism evidence="2 3">
    <name type="scientific">Methanospirillum hungatei JF-1 (strain ATCC 27890 / DSM 864 / NBRC 100397 / JF-1)</name>
    <dbReference type="NCBI Taxonomy" id="323259"/>
    <lineage>
        <taxon>Archaea</taxon>
        <taxon>Methanobacteriati</taxon>
        <taxon>Methanobacteriota</taxon>
        <taxon>Stenosarchaea group</taxon>
        <taxon>Methanomicrobia</taxon>
        <taxon>Methanomicrobiales</taxon>
        <taxon>Methanospirillaceae</taxon>
        <taxon>Methanospirillum</taxon>
    </lineage>
</organism>
<dbReference type="EMBL" id="CP000254">
    <property type="protein sequence ID" value="ABD42618.1"/>
    <property type="molecule type" value="Genomic_DNA"/>
</dbReference>
<dbReference type="KEGG" id="mhu:Mhun_2926"/>
<dbReference type="OrthoDB" id="93800at2157"/>
<keyword evidence="3" id="KW-1185">Reference proteome</keyword>
<evidence type="ECO:0000313" key="3">
    <source>
        <dbReference type="Proteomes" id="UP000001941"/>
    </source>
</evidence>
<dbReference type="GeneID" id="3924697"/>
<evidence type="ECO:0000313" key="2">
    <source>
        <dbReference type="EMBL" id="ABD42618.1"/>
    </source>
</evidence>
<proteinExistence type="predicted"/>
<protein>
    <submittedName>
        <fullName evidence="2">Uncharacterized protein</fullName>
    </submittedName>
</protein>
<accession>Q2FRS8</accession>
<dbReference type="STRING" id="323259.Mhun_2926"/>
<evidence type="ECO:0000256" key="1">
    <source>
        <dbReference type="SAM" id="Coils"/>
    </source>
</evidence>
<dbReference type="InterPro" id="IPR005368">
    <property type="entry name" value="UPF0175"/>
</dbReference>
<name>Q2FRS8_METHJ</name>
<sequence length="97" mass="10924">MAPDLIQTTIDLPKSFPWLVNIRPDEVGVYIQRAVAVELFREEKISLGKAAEIAGFETKMDMIDELISRNIGLDSSLEEAEEDLNTLKQILHNNIVV</sequence>
<gene>
    <name evidence="2" type="ordered locus">Mhun_2926</name>
</gene>
<dbReference type="AlphaFoldDB" id="Q2FRS8"/>
<dbReference type="InParanoid" id="Q2FRS8"/>
<feature type="coiled-coil region" evidence="1">
    <location>
        <begin position="63"/>
        <end position="90"/>
    </location>
</feature>
<dbReference type="RefSeq" id="WP_011449871.1">
    <property type="nucleotide sequence ID" value="NC_007796.1"/>
</dbReference>
<dbReference type="eggNOG" id="arCOG00722">
    <property type="taxonomic scope" value="Archaea"/>
</dbReference>
<dbReference type="Proteomes" id="UP000001941">
    <property type="component" value="Chromosome"/>
</dbReference>
<dbReference type="HOGENOM" id="CLU_154570_4_2_2"/>